<dbReference type="GO" id="GO:0020037">
    <property type="term" value="F:heme binding"/>
    <property type="evidence" value="ECO:0007669"/>
    <property type="project" value="UniProtKB-UniRule"/>
</dbReference>
<feature type="binding site" evidence="15">
    <location>
        <position position="314"/>
    </location>
    <ligand>
        <name>Ca(2+)</name>
        <dbReference type="ChEBI" id="CHEBI:29108"/>
        <label>2</label>
    </ligand>
</feature>
<comment type="subcellular location">
    <subcellularLocation>
        <location evidence="18">Secreted</location>
    </subcellularLocation>
</comment>
<comment type="catalytic activity">
    <reaction evidence="1 18">
        <text>2 a phenolic donor + H2O2 = 2 a phenolic radical donor + 2 H2O</text>
        <dbReference type="Rhea" id="RHEA:56136"/>
        <dbReference type="ChEBI" id="CHEBI:15377"/>
        <dbReference type="ChEBI" id="CHEBI:16240"/>
        <dbReference type="ChEBI" id="CHEBI:139520"/>
        <dbReference type="ChEBI" id="CHEBI:139521"/>
        <dbReference type="EC" id="1.11.1.7"/>
    </reaction>
</comment>
<feature type="domain" description="Plant heme peroxidase family profile" evidence="20">
    <location>
        <begin position="91"/>
        <end position="386"/>
    </location>
</feature>
<evidence type="ECO:0000256" key="10">
    <source>
        <dbReference type="ARBA" id="ARBA00023004"/>
    </source>
</evidence>
<dbReference type="AlphaFoldDB" id="A0A0J8BDF1"/>
<feature type="binding site" evidence="15">
    <location>
        <position position="137"/>
    </location>
    <ligand>
        <name>Ca(2+)</name>
        <dbReference type="ChEBI" id="CHEBI:29108"/>
        <label>1</label>
    </ligand>
</feature>
<gene>
    <name evidence="21" type="ORF">BVRB_4g096690</name>
</gene>
<dbReference type="InterPro" id="IPR002016">
    <property type="entry name" value="Haem_peroxidase"/>
</dbReference>
<feature type="site" description="Transition state stabilizer" evidence="16">
    <location>
        <position position="129"/>
    </location>
</feature>
<dbReference type="Proteomes" id="UP000035740">
    <property type="component" value="Unassembled WGS sequence"/>
</dbReference>
<feature type="binding site" evidence="15">
    <location>
        <position position="152"/>
    </location>
    <ligand>
        <name>Ca(2+)</name>
        <dbReference type="ChEBI" id="CHEBI:29108"/>
        <label>1</label>
    </ligand>
</feature>
<dbReference type="GO" id="GO:0005576">
    <property type="term" value="C:extracellular region"/>
    <property type="evidence" value="ECO:0007669"/>
    <property type="project" value="UniProtKB-SubCell"/>
</dbReference>
<comment type="cofactor">
    <cofactor evidence="15 18">
        <name>heme b</name>
        <dbReference type="ChEBI" id="CHEBI:60344"/>
    </cofactor>
    <text evidence="15 18">Binds 1 heme b (iron(II)-protoporphyrin IX) group per subunit.</text>
</comment>
<feature type="active site" description="Proton acceptor" evidence="13">
    <location>
        <position position="133"/>
    </location>
</feature>
<dbReference type="OrthoDB" id="1705090at2759"/>
<dbReference type="PRINTS" id="PR00461">
    <property type="entry name" value="PLPEROXIDASE"/>
</dbReference>
<feature type="binding site" evidence="15">
    <location>
        <position position="143"/>
    </location>
    <ligand>
        <name>Ca(2+)</name>
        <dbReference type="ChEBI" id="CHEBI:29108"/>
        <label>1</label>
    </ligand>
</feature>
<accession>A0A0J8BDF1</accession>
<keyword evidence="7 15" id="KW-0479">Metal-binding</keyword>
<dbReference type="OMA" id="HANFGLV"/>
<dbReference type="GO" id="GO:0042744">
    <property type="term" value="P:hydrogen peroxide catabolic process"/>
    <property type="evidence" value="ECO:0007669"/>
    <property type="project" value="UniProtKB-KW"/>
</dbReference>
<feature type="binding site" evidence="15">
    <location>
        <position position="139"/>
    </location>
    <ligand>
        <name>Ca(2+)</name>
        <dbReference type="ChEBI" id="CHEBI:29108"/>
        <label>1</label>
    </ligand>
</feature>
<evidence type="ECO:0000256" key="18">
    <source>
        <dbReference type="RuleBase" id="RU362060"/>
    </source>
</evidence>
<protein>
    <recommendedName>
        <fullName evidence="3 18">Peroxidase</fullName>
        <ecNumber evidence="3 18">1.11.1.7</ecNumber>
    </recommendedName>
</protein>
<evidence type="ECO:0000256" key="3">
    <source>
        <dbReference type="ARBA" id="ARBA00012313"/>
    </source>
</evidence>
<keyword evidence="8 15" id="KW-0106">Calcium</keyword>
<reference evidence="21 22" key="1">
    <citation type="journal article" date="2014" name="Nature">
        <title>The genome of the recently domesticated crop plant sugar beet (Beta vulgaris).</title>
        <authorList>
            <person name="Dohm J.C."/>
            <person name="Minoche A.E."/>
            <person name="Holtgrawe D."/>
            <person name="Capella-Gutierrez S."/>
            <person name="Zakrzewski F."/>
            <person name="Tafer H."/>
            <person name="Rupp O."/>
            <person name="Sorensen T.R."/>
            <person name="Stracke R."/>
            <person name="Reinhardt R."/>
            <person name="Goesmann A."/>
            <person name="Kraft T."/>
            <person name="Schulz B."/>
            <person name="Stadler P.F."/>
            <person name="Schmidt T."/>
            <person name="Gabaldon T."/>
            <person name="Lehrach H."/>
            <person name="Weisshaar B."/>
            <person name="Himmelbauer H."/>
        </authorList>
    </citation>
    <scope>NUCLEOTIDE SEQUENCE [LARGE SCALE GENOMIC DNA]</scope>
    <source>
        <tissue evidence="21">Taproot</tissue>
    </source>
</reference>
<dbReference type="GO" id="GO:0046872">
    <property type="term" value="F:metal ion binding"/>
    <property type="evidence" value="ECO:0007669"/>
    <property type="project" value="UniProtKB-UniRule"/>
</dbReference>
<feature type="binding site" evidence="14">
    <location>
        <position position="224"/>
    </location>
    <ligand>
        <name>substrate</name>
    </ligand>
</feature>
<evidence type="ECO:0000256" key="12">
    <source>
        <dbReference type="ARBA" id="ARBA00023324"/>
    </source>
</evidence>
<dbReference type="InterPro" id="IPR010255">
    <property type="entry name" value="Haem_peroxidase_sf"/>
</dbReference>
<dbReference type="Gramene" id="KMS97987">
    <property type="protein sequence ID" value="KMS97987"/>
    <property type="gene ID" value="BVRB_4g096690"/>
</dbReference>
<dbReference type="PROSITE" id="PS50873">
    <property type="entry name" value="PEROXIDASE_4"/>
    <property type="match status" value="1"/>
</dbReference>
<evidence type="ECO:0000256" key="8">
    <source>
        <dbReference type="ARBA" id="ARBA00022837"/>
    </source>
</evidence>
<evidence type="ECO:0000313" key="22">
    <source>
        <dbReference type="Proteomes" id="UP000035740"/>
    </source>
</evidence>
<keyword evidence="10 15" id="KW-0408">Iron</keyword>
<evidence type="ECO:0000256" key="5">
    <source>
        <dbReference type="ARBA" id="ARBA00022559"/>
    </source>
</evidence>
<evidence type="ECO:0000256" key="19">
    <source>
        <dbReference type="SAM" id="MobiDB-lite"/>
    </source>
</evidence>
<evidence type="ECO:0000256" key="2">
    <source>
        <dbReference type="ARBA" id="ARBA00002322"/>
    </source>
</evidence>
<feature type="binding site" evidence="15">
    <location>
        <position position="306"/>
    </location>
    <ligand>
        <name>Ca(2+)</name>
        <dbReference type="ChEBI" id="CHEBI:29108"/>
        <label>2</label>
    </ligand>
</feature>
<evidence type="ECO:0000256" key="1">
    <source>
        <dbReference type="ARBA" id="ARBA00000189"/>
    </source>
</evidence>
<keyword evidence="18" id="KW-0732">Signal</keyword>
<keyword evidence="5 18" id="KW-0575">Peroxidase</keyword>
<evidence type="ECO:0000256" key="16">
    <source>
        <dbReference type="PIRSR" id="PIRSR600823-4"/>
    </source>
</evidence>
<dbReference type="eggNOG" id="ENOG502QPI1">
    <property type="taxonomic scope" value="Eukaryota"/>
</dbReference>
<evidence type="ECO:0000256" key="15">
    <source>
        <dbReference type="PIRSR" id="PIRSR600823-3"/>
    </source>
</evidence>
<keyword evidence="22" id="KW-1185">Reference proteome</keyword>
<feature type="chain" id="PRO_5005120017" description="Peroxidase" evidence="18">
    <location>
        <begin position="28"/>
        <end position="386"/>
    </location>
</feature>
<feature type="binding site" evidence="15">
    <location>
        <position position="134"/>
    </location>
    <ligand>
        <name>Ca(2+)</name>
        <dbReference type="ChEBI" id="CHEBI:29108"/>
        <label>1</label>
    </ligand>
</feature>
<dbReference type="Pfam" id="PF00141">
    <property type="entry name" value="peroxidase"/>
    <property type="match status" value="1"/>
</dbReference>
<feature type="disulfide bond" evidence="17">
    <location>
        <begin position="135"/>
        <end position="140"/>
    </location>
</feature>
<evidence type="ECO:0000256" key="13">
    <source>
        <dbReference type="PIRSR" id="PIRSR600823-1"/>
    </source>
</evidence>
<dbReference type="Gene3D" id="1.10.420.10">
    <property type="entry name" value="Peroxidase, domain 2"/>
    <property type="match status" value="1"/>
</dbReference>
<dbReference type="PRINTS" id="PR00458">
    <property type="entry name" value="PEROXIDASE"/>
</dbReference>
<feature type="signal peptide" evidence="18">
    <location>
        <begin position="1"/>
        <end position="27"/>
    </location>
</feature>
<evidence type="ECO:0000256" key="17">
    <source>
        <dbReference type="PIRSR" id="PIRSR600823-5"/>
    </source>
</evidence>
<dbReference type="SUPFAM" id="SSF48113">
    <property type="entry name" value="Heme-dependent peroxidases"/>
    <property type="match status" value="1"/>
</dbReference>
<comment type="similarity">
    <text evidence="18">Belongs to the peroxidase family. Classical plant (class III) peroxidase subfamily.</text>
</comment>
<evidence type="ECO:0000256" key="7">
    <source>
        <dbReference type="ARBA" id="ARBA00022723"/>
    </source>
</evidence>
<evidence type="ECO:0000256" key="14">
    <source>
        <dbReference type="PIRSR" id="PIRSR600823-2"/>
    </source>
</evidence>
<dbReference type="EC" id="1.11.1.7" evidence="3 18"/>
<dbReference type="GO" id="GO:0140825">
    <property type="term" value="F:lactoperoxidase activity"/>
    <property type="evidence" value="ECO:0007669"/>
    <property type="project" value="UniProtKB-EC"/>
</dbReference>
<comment type="function">
    <text evidence="2">Removal of H(2)O(2), oxidation of toxic reductants, biosynthesis and degradation of lignin, suberization, auxin catabolism, response to environmental stresses such as wounding, pathogen attack and oxidative stress. These functions might be dependent on each isozyme/isoform in each plant tissue.</text>
</comment>
<evidence type="ECO:0000313" key="21">
    <source>
        <dbReference type="EMBL" id="KMS97987.1"/>
    </source>
</evidence>
<sequence length="386" mass="41072">MKFSPHFGLVMALALGVMLMSAPTAQCFTMFGFDFSDFFSFASKPTSTDDVIALSPGLAPALAPAPGPGSALRTSRRSGPFSSSSTTSTSGLVVGFYNDKCSSDVEAIIEALVAEEFDLDPTILPALLRLQFHDCFVKGCDSSLLIDGPTSEKTADSNFSVRGYELIEKLKAAMEEACPDVVSCSDIVAIATKVLIKLGGGLDFPVETGRRDGLVSNAADVDLPSPSMTVAQSAAVFAAKDFDIEEMVVLLGYHAVGIAHCGFIEDRLSPGNSQFDADMDPSLRAELTQLCPVGVPNNNFTPLNQDPTNNNTLDNTFYGQLIQERGVLSLDQLLSRDPATAGIVAALAQNRTLFDIRSAQVMIKLQAVEVLTGTDGEIRKVCSKFN</sequence>
<feature type="binding site" description="axial binding residue" evidence="15">
    <location>
        <position position="254"/>
    </location>
    <ligand>
        <name>heme b</name>
        <dbReference type="ChEBI" id="CHEBI:60344"/>
    </ligand>
    <ligandPart>
        <name>Fe</name>
        <dbReference type="ChEBI" id="CHEBI:18248"/>
    </ligandPart>
</feature>
<dbReference type="FunFam" id="1.10.420.10:FF:000001">
    <property type="entry name" value="Peroxidase"/>
    <property type="match status" value="1"/>
</dbReference>
<feature type="disulfide bond" evidence="17">
    <location>
        <begin position="184"/>
        <end position="382"/>
    </location>
</feature>
<evidence type="ECO:0000256" key="11">
    <source>
        <dbReference type="ARBA" id="ARBA00023157"/>
    </source>
</evidence>
<keyword evidence="12 18" id="KW-0376">Hydrogen peroxide</keyword>
<evidence type="ECO:0000256" key="6">
    <source>
        <dbReference type="ARBA" id="ARBA00022617"/>
    </source>
</evidence>
<feature type="disulfide bond" evidence="17">
    <location>
        <begin position="261"/>
        <end position="291"/>
    </location>
</feature>
<dbReference type="Gene3D" id="1.10.520.10">
    <property type="match status" value="1"/>
</dbReference>
<evidence type="ECO:0000256" key="9">
    <source>
        <dbReference type="ARBA" id="ARBA00023002"/>
    </source>
</evidence>
<keyword evidence="4 18" id="KW-0964">Secreted</keyword>
<feature type="region of interest" description="Disordered" evidence="19">
    <location>
        <begin position="65"/>
        <end position="88"/>
    </location>
</feature>
<organism evidence="21 22">
    <name type="scientific">Beta vulgaris subsp. vulgaris</name>
    <name type="common">Beet</name>
    <dbReference type="NCBI Taxonomy" id="3555"/>
    <lineage>
        <taxon>Eukaryota</taxon>
        <taxon>Viridiplantae</taxon>
        <taxon>Streptophyta</taxon>
        <taxon>Embryophyta</taxon>
        <taxon>Tracheophyta</taxon>
        <taxon>Spermatophyta</taxon>
        <taxon>Magnoliopsida</taxon>
        <taxon>eudicotyledons</taxon>
        <taxon>Gunneridae</taxon>
        <taxon>Pentapetalae</taxon>
        <taxon>Caryophyllales</taxon>
        <taxon>Chenopodiaceae</taxon>
        <taxon>Betoideae</taxon>
        <taxon>Beta</taxon>
    </lineage>
</organism>
<dbReference type="GO" id="GO:0006979">
    <property type="term" value="P:response to oxidative stress"/>
    <property type="evidence" value="ECO:0007669"/>
    <property type="project" value="UniProtKB-UniRule"/>
</dbReference>
<dbReference type="InterPro" id="IPR033905">
    <property type="entry name" value="Secretory_peroxidase"/>
</dbReference>
<dbReference type="EMBL" id="KQ090275">
    <property type="protein sequence ID" value="KMS97987.1"/>
    <property type="molecule type" value="Genomic_DNA"/>
</dbReference>
<keyword evidence="9 18" id="KW-0560">Oxidoreductase</keyword>
<keyword evidence="6 18" id="KW-0349">Heme</keyword>
<evidence type="ECO:0000259" key="20">
    <source>
        <dbReference type="PROSITE" id="PS50873"/>
    </source>
</evidence>
<keyword evidence="11 17" id="KW-1015">Disulfide bond</keyword>
<feature type="binding site" evidence="15">
    <location>
        <position position="141"/>
    </location>
    <ligand>
        <name>Ca(2+)</name>
        <dbReference type="ChEBI" id="CHEBI:29108"/>
        <label>1</label>
    </ligand>
</feature>
<comment type="cofactor">
    <cofactor evidence="15 18">
        <name>Ca(2+)</name>
        <dbReference type="ChEBI" id="CHEBI:29108"/>
    </cofactor>
    <text evidence="15 18">Binds 2 calcium ions per subunit.</text>
</comment>
<dbReference type="PANTHER" id="PTHR31517:SF59">
    <property type="entry name" value="PEROXIDASE"/>
    <property type="match status" value="1"/>
</dbReference>
<dbReference type="CDD" id="cd00693">
    <property type="entry name" value="secretory_peroxidase"/>
    <property type="match status" value="1"/>
</dbReference>
<name>A0A0J8BDF1_BETVV</name>
<evidence type="ECO:0000256" key="4">
    <source>
        <dbReference type="ARBA" id="ARBA00022525"/>
    </source>
</evidence>
<dbReference type="KEGG" id="bvg:104907706"/>
<feature type="disulfide bond" evidence="17">
    <location>
        <begin position="101"/>
        <end position="178"/>
    </location>
</feature>
<dbReference type="PANTHER" id="PTHR31517">
    <property type="match status" value="1"/>
</dbReference>
<proteinExistence type="inferred from homology"/>
<dbReference type="InterPro" id="IPR000823">
    <property type="entry name" value="Peroxidase_pln"/>
</dbReference>